<evidence type="ECO:0000259" key="3">
    <source>
        <dbReference type="PROSITE" id="PS50011"/>
    </source>
</evidence>
<dbReference type="GO" id="GO:0005737">
    <property type="term" value="C:cytoplasm"/>
    <property type="evidence" value="ECO:0007669"/>
    <property type="project" value="TreeGrafter"/>
</dbReference>
<dbReference type="InterPro" id="IPR000719">
    <property type="entry name" value="Prot_kinase_dom"/>
</dbReference>
<feature type="domain" description="Protein kinase" evidence="3">
    <location>
        <begin position="181"/>
        <end position="380"/>
    </location>
</feature>
<dbReference type="PANTHER" id="PTHR24346:SF30">
    <property type="entry name" value="MATERNAL EMBRYONIC LEUCINE ZIPPER KINASE"/>
    <property type="match status" value="1"/>
</dbReference>
<dbReference type="SUPFAM" id="SSF56112">
    <property type="entry name" value="Protein kinase-like (PK-like)"/>
    <property type="match status" value="2"/>
</dbReference>
<dbReference type="GO" id="GO:0035556">
    <property type="term" value="P:intracellular signal transduction"/>
    <property type="evidence" value="ECO:0007669"/>
    <property type="project" value="TreeGrafter"/>
</dbReference>
<evidence type="ECO:0000256" key="2">
    <source>
        <dbReference type="ARBA" id="ARBA00022840"/>
    </source>
</evidence>
<dbReference type="PANTHER" id="PTHR24346">
    <property type="entry name" value="MAP/MICROTUBULE AFFINITY-REGULATING KINASE"/>
    <property type="match status" value="1"/>
</dbReference>
<evidence type="ECO:0000313" key="5">
    <source>
        <dbReference type="Proteomes" id="UP001215151"/>
    </source>
</evidence>
<dbReference type="Gene3D" id="1.10.510.10">
    <property type="entry name" value="Transferase(Phosphotransferase) domain 1"/>
    <property type="match status" value="2"/>
</dbReference>
<keyword evidence="5" id="KW-1185">Reference proteome</keyword>
<evidence type="ECO:0000256" key="1">
    <source>
        <dbReference type="ARBA" id="ARBA00022741"/>
    </source>
</evidence>
<dbReference type="EMBL" id="JAPEVG010000252">
    <property type="protein sequence ID" value="KAJ8472619.1"/>
    <property type="molecule type" value="Genomic_DNA"/>
</dbReference>
<organism evidence="4 5">
    <name type="scientific">Trametes cubensis</name>
    <dbReference type="NCBI Taxonomy" id="1111947"/>
    <lineage>
        <taxon>Eukaryota</taxon>
        <taxon>Fungi</taxon>
        <taxon>Dikarya</taxon>
        <taxon>Basidiomycota</taxon>
        <taxon>Agaricomycotina</taxon>
        <taxon>Agaricomycetes</taxon>
        <taxon>Polyporales</taxon>
        <taxon>Polyporaceae</taxon>
        <taxon>Trametes</taxon>
    </lineage>
</organism>
<keyword evidence="1" id="KW-0547">Nucleotide-binding</keyword>
<reference evidence="4" key="1">
    <citation type="submission" date="2022-11" db="EMBL/GenBank/DDBJ databases">
        <title>Genome Sequence of Cubamyces cubensis.</title>
        <authorList>
            <person name="Buettner E."/>
        </authorList>
    </citation>
    <scope>NUCLEOTIDE SEQUENCE</scope>
    <source>
        <strain evidence="4">MPL-01</strain>
    </source>
</reference>
<dbReference type="InterPro" id="IPR011009">
    <property type="entry name" value="Kinase-like_dom_sf"/>
</dbReference>
<dbReference type="GO" id="GO:0005524">
    <property type="term" value="F:ATP binding"/>
    <property type="evidence" value="ECO:0007669"/>
    <property type="project" value="UniProtKB-KW"/>
</dbReference>
<dbReference type="Proteomes" id="UP001215151">
    <property type="component" value="Unassembled WGS sequence"/>
</dbReference>
<dbReference type="GO" id="GO:0004674">
    <property type="term" value="F:protein serine/threonine kinase activity"/>
    <property type="evidence" value="ECO:0007669"/>
    <property type="project" value="TreeGrafter"/>
</dbReference>
<dbReference type="PROSITE" id="PS50011">
    <property type="entry name" value="PROTEIN_KINASE_DOM"/>
    <property type="match status" value="1"/>
</dbReference>
<comment type="caution">
    <text evidence="4">The sequence shown here is derived from an EMBL/GenBank/DDBJ whole genome shotgun (WGS) entry which is preliminary data.</text>
</comment>
<protein>
    <recommendedName>
        <fullName evidence="3">Protein kinase domain-containing protein</fullName>
    </recommendedName>
</protein>
<proteinExistence type="predicted"/>
<dbReference type="AlphaFoldDB" id="A0AAD7TPH5"/>
<evidence type="ECO:0000313" key="4">
    <source>
        <dbReference type="EMBL" id="KAJ8472619.1"/>
    </source>
</evidence>
<keyword evidence="2" id="KW-0067">ATP-binding</keyword>
<sequence>MPFLNPLDGLIIRDCLSLRRLLHIFQDLAEGVEFLHKQRIAHLDICFNNIVGALAEHVSEHPNLVFGRAYIIDFDTSKQLALGPGSQPAITLPPSQLPPPHGLKHFDPYSWDVYCLGQVYERALRTFSFCNDYSPRIARWCSTTVNMSSATGPPWIAYNPNGSIHMGGVPERLLHHPEMQRRGIKLVAALNPGVVFCSIPTEDPHFVVKVLDLDTEELLIYERLLRKANTPRNHTIPCEIYREGHPLLIMPYLMPLDVLISRDCPSLRRLFRIFQDLAEGIEFLHRQHIAHLDICHNNIVTALGEHVSAHPDSGLISGRTYIIDFNTSRQLDQGPGHQHAITLPPTQLPPPNGLKHFDPYSWDIYCLGQVYERALRVSDY</sequence>
<gene>
    <name evidence="4" type="ORF">ONZ51_g8381</name>
</gene>
<accession>A0AAD7TPH5</accession>
<name>A0AAD7TPH5_9APHY</name>